<evidence type="ECO:0000256" key="5">
    <source>
        <dbReference type="ARBA" id="ARBA00037974"/>
    </source>
</evidence>
<comment type="caution">
    <text evidence="8">The sequence shown here is derived from an EMBL/GenBank/DDBJ whole genome shotgun (WGS) entry which is preliminary data.</text>
</comment>
<keyword evidence="3" id="KW-0663">Pyridoxal phosphate</keyword>
<dbReference type="EC" id="4.4.1.13" evidence="2"/>
<dbReference type="Proteomes" id="UP001165041">
    <property type="component" value="Unassembled WGS sequence"/>
</dbReference>
<dbReference type="GO" id="GO:0008483">
    <property type="term" value="F:transaminase activity"/>
    <property type="evidence" value="ECO:0007669"/>
    <property type="project" value="UniProtKB-KW"/>
</dbReference>
<protein>
    <recommendedName>
        <fullName evidence="2">cysteine-S-conjugate beta-lyase</fullName>
        <ecNumber evidence="2">4.4.1.13</ecNumber>
    </recommendedName>
</protein>
<comment type="similarity">
    <text evidence="5">Belongs to the class-II pyridoxal-phosphate-dependent aminotransferase family. MalY/PatB cystathionine beta-lyase subfamily.</text>
</comment>
<evidence type="ECO:0000313" key="8">
    <source>
        <dbReference type="EMBL" id="GLW68188.1"/>
    </source>
</evidence>
<reference evidence="8" key="1">
    <citation type="submission" date="2023-02" db="EMBL/GenBank/DDBJ databases">
        <title>Kitasatospora phosalacinea NBRC 14627.</title>
        <authorList>
            <person name="Ichikawa N."/>
            <person name="Sato H."/>
            <person name="Tonouchi N."/>
        </authorList>
    </citation>
    <scope>NUCLEOTIDE SEQUENCE</scope>
    <source>
        <strain evidence="8">NBRC 14627</strain>
    </source>
</reference>
<dbReference type="InterPro" id="IPR004839">
    <property type="entry name" value="Aminotransferase_I/II_large"/>
</dbReference>
<feature type="region of interest" description="Disordered" evidence="6">
    <location>
        <begin position="373"/>
        <end position="399"/>
    </location>
</feature>
<dbReference type="InterPro" id="IPR015424">
    <property type="entry name" value="PyrdxlP-dep_Trfase"/>
</dbReference>
<keyword evidence="8" id="KW-0032">Aminotransferase</keyword>
<evidence type="ECO:0000313" key="9">
    <source>
        <dbReference type="Proteomes" id="UP001165041"/>
    </source>
</evidence>
<dbReference type="Pfam" id="PF00155">
    <property type="entry name" value="Aminotran_1_2"/>
    <property type="match status" value="1"/>
</dbReference>
<dbReference type="PANTHER" id="PTHR43525:SF1">
    <property type="entry name" value="PROTEIN MALY"/>
    <property type="match status" value="1"/>
</dbReference>
<keyword evidence="8" id="KW-0808">Transferase</keyword>
<dbReference type="EMBL" id="BSSA01000001">
    <property type="protein sequence ID" value="GLW68188.1"/>
    <property type="molecule type" value="Genomic_DNA"/>
</dbReference>
<evidence type="ECO:0000259" key="7">
    <source>
        <dbReference type="Pfam" id="PF00155"/>
    </source>
</evidence>
<proteinExistence type="inferred from homology"/>
<dbReference type="GO" id="GO:0030170">
    <property type="term" value="F:pyridoxal phosphate binding"/>
    <property type="evidence" value="ECO:0007669"/>
    <property type="project" value="InterPro"/>
</dbReference>
<dbReference type="InterPro" id="IPR015421">
    <property type="entry name" value="PyrdxlP-dep_Trfase_major"/>
</dbReference>
<dbReference type="InterPro" id="IPR015422">
    <property type="entry name" value="PyrdxlP-dep_Trfase_small"/>
</dbReference>
<dbReference type="GO" id="GO:0047804">
    <property type="term" value="F:cysteine-S-conjugate beta-lyase activity"/>
    <property type="evidence" value="ECO:0007669"/>
    <property type="project" value="UniProtKB-EC"/>
</dbReference>
<evidence type="ECO:0000256" key="3">
    <source>
        <dbReference type="ARBA" id="ARBA00022898"/>
    </source>
</evidence>
<organism evidence="8 9">
    <name type="scientific">Kitasatospora phosalacinea</name>
    <dbReference type="NCBI Taxonomy" id="2065"/>
    <lineage>
        <taxon>Bacteria</taxon>
        <taxon>Bacillati</taxon>
        <taxon>Actinomycetota</taxon>
        <taxon>Actinomycetes</taxon>
        <taxon>Kitasatosporales</taxon>
        <taxon>Streptomycetaceae</taxon>
        <taxon>Kitasatospora</taxon>
    </lineage>
</organism>
<gene>
    <name evidence="8" type="ORF">Kpho02_04870</name>
</gene>
<dbReference type="AlphaFoldDB" id="A0A9W6Q446"/>
<dbReference type="SUPFAM" id="SSF53383">
    <property type="entry name" value="PLP-dependent transferases"/>
    <property type="match status" value="1"/>
</dbReference>
<dbReference type="Gene3D" id="3.90.1150.10">
    <property type="entry name" value="Aspartate Aminotransferase, domain 1"/>
    <property type="match status" value="1"/>
</dbReference>
<comment type="cofactor">
    <cofactor evidence="1">
        <name>pyridoxal 5'-phosphate</name>
        <dbReference type="ChEBI" id="CHEBI:597326"/>
    </cofactor>
</comment>
<accession>A0A9W6Q446</accession>
<sequence>MFERFSRAGTGSAKWARAGAGRIAMGVADMDLPGPAAVGAALRARAGHPAFGYPVAEAADRVLVADWYRRRHGVEVDPRWVMLLPFAPGTAVRLLVEAVRPLPGPAVFVTPEWGGFARVCRAARVATRELPLLETGDPADPYRLPLADVAASRPGLVLLSSPHNPSGRIWSAGDVRALAAAAGPGLLVSDEVHGDLRHPDAGVPQPVAVAVTGGAANVVTLNSVGKTFNVSGLPSCIALVPDAGLRERLTAVMAGFGLWEGGLLGAVAQRAALAEGGPWLDAALAHLVRARELATAALGGAVLARPQSSYLLWLDGAGLGTREELLTRCHVELADGSDFGTAGSGRLRLNFALPLDRLRTALTRLTCEMSARAAPRFAPEQTEQEQPGSSREPRDGETR</sequence>
<keyword evidence="4" id="KW-0456">Lyase</keyword>
<evidence type="ECO:0000256" key="1">
    <source>
        <dbReference type="ARBA" id="ARBA00001933"/>
    </source>
</evidence>
<feature type="domain" description="Aminotransferase class I/classII large" evidence="7">
    <location>
        <begin position="34"/>
        <end position="365"/>
    </location>
</feature>
<name>A0A9W6Q446_9ACTN</name>
<dbReference type="RefSeq" id="WP_285732915.1">
    <property type="nucleotide sequence ID" value="NZ_BSSA01000001.1"/>
</dbReference>
<dbReference type="CDD" id="cd00609">
    <property type="entry name" value="AAT_like"/>
    <property type="match status" value="1"/>
</dbReference>
<evidence type="ECO:0000256" key="2">
    <source>
        <dbReference type="ARBA" id="ARBA00012224"/>
    </source>
</evidence>
<evidence type="ECO:0000256" key="6">
    <source>
        <dbReference type="SAM" id="MobiDB-lite"/>
    </source>
</evidence>
<dbReference type="PANTHER" id="PTHR43525">
    <property type="entry name" value="PROTEIN MALY"/>
    <property type="match status" value="1"/>
</dbReference>
<evidence type="ECO:0000256" key="4">
    <source>
        <dbReference type="ARBA" id="ARBA00023239"/>
    </source>
</evidence>
<dbReference type="Gene3D" id="3.40.640.10">
    <property type="entry name" value="Type I PLP-dependent aspartate aminotransferase-like (Major domain)"/>
    <property type="match status" value="1"/>
</dbReference>
<dbReference type="InterPro" id="IPR051798">
    <property type="entry name" value="Class-II_PLP-Dep_Aminotrans"/>
</dbReference>